<feature type="transmembrane region" description="Helical" evidence="6">
    <location>
        <begin position="467"/>
        <end position="487"/>
    </location>
</feature>
<evidence type="ECO:0000256" key="1">
    <source>
        <dbReference type="ARBA" id="ARBA00004141"/>
    </source>
</evidence>
<dbReference type="EMBL" id="KV417330">
    <property type="protein sequence ID" value="KZO90997.1"/>
    <property type="molecule type" value="Genomic_DNA"/>
</dbReference>
<feature type="transmembrane region" description="Helical" evidence="6">
    <location>
        <begin position="133"/>
        <end position="153"/>
    </location>
</feature>
<dbReference type="AlphaFoldDB" id="A0A167GX10"/>
<dbReference type="InterPro" id="IPR001248">
    <property type="entry name" value="Pur-cyt_permease"/>
</dbReference>
<dbReference type="Pfam" id="PF02133">
    <property type="entry name" value="Transp_cyt_pur"/>
    <property type="match status" value="1"/>
</dbReference>
<keyword evidence="8" id="KW-1185">Reference proteome</keyword>
<keyword evidence="3 6" id="KW-0812">Transmembrane</keyword>
<evidence type="ECO:0000256" key="5">
    <source>
        <dbReference type="ARBA" id="ARBA00023136"/>
    </source>
</evidence>
<reference evidence="7 8" key="1">
    <citation type="journal article" date="2016" name="Mol. Biol. Evol.">
        <title>Comparative Genomics of Early-Diverging Mushroom-Forming Fungi Provides Insights into the Origins of Lignocellulose Decay Capabilities.</title>
        <authorList>
            <person name="Nagy L.G."/>
            <person name="Riley R."/>
            <person name="Tritt A."/>
            <person name="Adam C."/>
            <person name="Daum C."/>
            <person name="Floudas D."/>
            <person name="Sun H."/>
            <person name="Yadav J.S."/>
            <person name="Pangilinan J."/>
            <person name="Larsson K.H."/>
            <person name="Matsuura K."/>
            <person name="Barry K."/>
            <person name="Labutti K."/>
            <person name="Kuo R."/>
            <person name="Ohm R.A."/>
            <person name="Bhattacharya S.S."/>
            <person name="Shirouzu T."/>
            <person name="Yoshinaga Y."/>
            <person name="Martin F.M."/>
            <person name="Grigoriev I.V."/>
            <person name="Hibbett D.S."/>
        </authorList>
    </citation>
    <scope>NUCLEOTIDE SEQUENCE [LARGE SCALE GENOMIC DNA]</scope>
    <source>
        <strain evidence="7 8">TUFC12733</strain>
    </source>
</reference>
<comment type="similarity">
    <text evidence="2">Belongs to the purine-cytosine permease (2.A.39) family.</text>
</comment>
<gene>
    <name evidence="7" type="ORF">CALVIDRAFT_542160</name>
</gene>
<feature type="transmembrane region" description="Helical" evidence="6">
    <location>
        <begin position="382"/>
        <end position="400"/>
    </location>
</feature>
<feature type="transmembrane region" description="Helical" evidence="6">
    <location>
        <begin position="214"/>
        <end position="234"/>
    </location>
</feature>
<feature type="transmembrane region" description="Helical" evidence="6">
    <location>
        <begin position="89"/>
        <end position="113"/>
    </location>
</feature>
<evidence type="ECO:0000313" key="8">
    <source>
        <dbReference type="Proteomes" id="UP000076738"/>
    </source>
</evidence>
<dbReference type="GO" id="GO:0005886">
    <property type="term" value="C:plasma membrane"/>
    <property type="evidence" value="ECO:0007669"/>
    <property type="project" value="TreeGrafter"/>
</dbReference>
<evidence type="ECO:0000313" key="7">
    <source>
        <dbReference type="EMBL" id="KZO90997.1"/>
    </source>
</evidence>
<proteinExistence type="inferred from homology"/>
<protein>
    <recommendedName>
        <fullName evidence="9">Allantoin permease</fullName>
    </recommendedName>
</protein>
<evidence type="ECO:0000256" key="2">
    <source>
        <dbReference type="ARBA" id="ARBA00008974"/>
    </source>
</evidence>
<evidence type="ECO:0008006" key="9">
    <source>
        <dbReference type="Google" id="ProtNLM"/>
    </source>
</evidence>
<feature type="transmembrane region" description="Helical" evidence="6">
    <location>
        <begin position="297"/>
        <end position="318"/>
    </location>
</feature>
<dbReference type="Gene3D" id="1.10.4160.10">
    <property type="entry name" value="Hydantoin permease"/>
    <property type="match status" value="1"/>
</dbReference>
<dbReference type="InterPro" id="IPR045225">
    <property type="entry name" value="Uracil/uridine/allantoin_perm"/>
</dbReference>
<feature type="transmembrane region" description="Helical" evidence="6">
    <location>
        <begin position="189"/>
        <end position="208"/>
    </location>
</feature>
<feature type="transmembrane region" description="Helical" evidence="6">
    <location>
        <begin position="412"/>
        <end position="436"/>
    </location>
</feature>
<feature type="transmembrane region" description="Helical" evidence="6">
    <location>
        <begin position="499"/>
        <end position="519"/>
    </location>
</feature>
<evidence type="ECO:0000256" key="6">
    <source>
        <dbReference type="SAM" id="Phobius"/>
    </source>
</evidence>
<keyword evidence="4 6" id="KW-1133">Transmembrane helix</keyword>
<dbReference type="Proteomes" id="UP000076738">
    <property type="component" value="Unassembled WGS sequence"/>
</dbReference>
<dbReference type="PANTHER" id="PTHR30618:SF0">
    <property type="entry name" value="PURINE-URACIL PERMEASE NCS1"/>
    <property type="match status" value="1"/>
</dbReference>
<dbReference type="GO" id="GO:0015205">
    <property type="term" value="F:nucleobase transmembrane transporter activity"/>
    <property type="evidence" value="ECO:0007669"/>
    <property type="project" value="TreeGrafter"/>
</dbReference>
<dbReference type="OrthoDB" id="2018619at2759"/>
<accession>A0A167GX10</accession>
<sequence>MVNLNPVPAVQAWAGGIKHAFSSKQAWNEFIHTEGNADGKHSWTNEDLRPSSLAQTNWHWWNFCLFWLGMGFGNWTLGSSIVGAGLTWYEAMFVVIIASLVAGLCMAFNSRAASNYHVGYPVLLRTCFGMYGHYWPVLARGCCALLWVSVLNFEGGAYVSTMINCIVGNSWNNLPVQFPASVGTTVQRFIGFLIFWAIELPFCSLRPYQLKWLYTFKAWTLGPGVIGLLIYCLVQSNGKLASDAALAGVTLAKGGTLGWLFVSNVNSAMGNWSTFIANMPDFSRYATSPKATMWTHILFVPIPAALGGIIGIFGTSALQKAWGVTLWNQWDVMDAILEHQWTGGMRLFVFLESFIAALFLFGSILGANLLPFASDVTALFPTYFNLTRGMWFCCIISLALMPWKILASANGFLAFLGGYGIFMGPTAAIMMVDYWIVRRGNIRIWDAYTSNPGSTYMYFHGFNLNAVIAYFSGMIIPFVGFIGTFGVSVPDGATRLDDLGWYISSIVAGLMYVILCKIFPLKNIDPDMPWEKLALEFKEEREREDVEDTLEANVDESISDAAAEKVMEEEQEKGLATTVSVAEVRGTYHHSS</sequence>
<keyword evidence="5 6" id="KW-0472">Membrane</keyword>
<feature type="transmembrane region" description="Helical" evidence="6">
    <location>
        <begin position="347"/>
        <end position="370"/>
    </location>
</feature>
<evidence type="ECO:0000256" key="4">
    <source>
        <dbReference type="ARBA" id="ARBA00022989"/>
    </source>
</evidence>
<organism evidence="7 8">
    <name type="scientific">Calocera viscosa (strain TUFC12733)</name>
    <dbReference type="NCBI Taxonomy" id="1330018"/>
    <lineage>
        <taxon>Eukaryota</taxon>
        <taxon>Fungi</taxon>
        <taxon>Dikarya</taxon>
        <taxon>Basidiomycota</taxon>
        <taxon>Agaricomycotina</taxon>
        <taxon>Dacrymycetes</taxon>
        <taxon>Dacrymycetales</taxon>
        <taxon>Dacrymycetaceae</taxon>
        <taxon>Calocera</taxon>
    </lineage>
</organism>
<name>A0A167GX10_CALVF</name>
<evidence type="ECO:0000256" key="3">
    <source>
        <dbReference type="ARBA" id="ARBA00022692"/>
    </source>
</evidence>
<feature type="transmembrane region" description="Helical" evidence="6">
    <location>
        <begin position="58"/>
        <end position="77"/>
    </location>
</feature>
<comment type="subcellular location">
    <subcellularLocation>
        <location evidence="1">Membrane</location>
        <topology evidence="1">Multi-pass membrane protein</topology>
    </subcellularLocation>
</comment>
<dbReference type="PANTHER" id="PTHR30618">
    <property type="entry name" value="NCS1 FAMILY PURINE/PYRIMIDINE TRANSPORTER"/>
    <property type="match status" value="1"/>
</dbReference>